<dbReference type="AlphaFoldDB" id="A0A0L0QLL0"/>
<accession>A0A0L0QLL0</accession>
<dbReference type="EMBL" id="LGTO01000007">
    <property type="protein sequence ID" value="KNE19409.1"/>
    <property type="molecule type" value="Genomic_DNA"/>
</dbReference>
<proteinExistence type="predicted"/>
<dbReference type="Proteomes" id="UP000036780">
    <property type="component" value="Unassembled WGS sequence"/>
</dbReference>
<reference evidence="3" key="1">
    <citation type="submission" date="2015-07" db="EMBL/GenBank/DDBJ databases">
        <title>Fjat-10053 dsm26.</title>
        <authorList>
            <person name="Liu B."/>
            <person name="Wang J."/>
            <person name="Zhu Y."/>
            <person name="Liu G."/>
            <person name="Chen Q."/>
            <person name="Chen Z."/>
            <person name="Lan J."/>
            <person name="Che J."/>
            <person name="Ge C."/>
            <person name="Shi H."/>
            <person name="Pan Z."/>
            <person name="Liu X."/>
        </authorList>
    </citation>
    <scope>NUCLEOTIDE SEQUENCE [LARGE SCALE GENOMIC DNA]</scope>
    <source>
        <strain evidence="3">DSM 26</strain>
    </source>
</reference>
<evidence type="ECO:0000313" key="3">
    <source>
        <dbReference type="Proteomes" id="UP000036780"/>
    </source>
</evidence>
<feature type="compositionally biased region" description="Basic and acidic residues" evidence="1">
    <location>
        <begin position="28"/>
        <end position="39"/>
    </location>
</feature>
<evidence type="ECO:0000256" key="1">
    <source>
        <dbReference type="SAM" id="MobiDB-lite"/>
    </source>
</evidence>
<feature type="compositionally biased region" description="Polar residues" evidence="1">
    <location>
        <begin position="17"/>
        <end position="27"/>
    </location>
</feature>
<dbReference type="PATRIC" id="fig|1473.5.peg.1186"/>
<name>A0A0L0QLL0_VIRPA</name>
<evidence type="ECO:0000313" key="2">
    <source>
        <dbReference type="EMBL" id="KNE19409.1"/>
    </source>
</evidence>
<gene>
    <name evidence="2" type="ORF">AFK71_12995</name>
</gene>
<comment type="caution">
    <text evidence="2">The sequence shown here is derived from an EMBL/GenBank/DDBJ whole genome shotgun (WGS) entry which is preliminary data.</text>
</comment>
<dbReference type="RefSeq" id="WP_050351941.1">
    <property type="nucleotide sequence ID" value="NZ_BOSN01000002.1"/>
</dbReference>
<dbReference type="GeneID" id="66871592"/>
<dbReference type="OrthoDB" id="2043140at2"/>
<keyword evidence="3" id="KW-1185">Reference proteome</keyword>
<sequence length="198" mass="22076">MIMRSIGTERFSSINPHTTYKKASTETSKADKSGSEKKNTSSLPDRVVNKIKEMAQDGAAKSVYMGKDYISFINSYKKQHVSPDRSKLIRLLTPTLLTAKYTNGLPFFFRLIGLPFTGKMCVGATGSSMFIYDENGDEVLSYSTESGWKEGQTRAEAQFYGETTAIYYKAYKAAREEMKANSTQNYDMGASSTFNARA</sequence>
<protein>
    <submittedName>
        <fullName evidence="2">Uncharacterized protein</fullName>
    </submittedName>
</protein>
<feature type="region of interest" description="Disordered" evidence="1">
    <location>
        <begin position="17"/>
        <end position="45"/>
    </location>
</feature>
<organism evidence="2 3">
    <name type="scientific">Virgibacillus pantothenticus</name>
    <dbReference type="NCBI Taxonomy" id="1473"/>
    <lineage>
        <taxon>Bacteria</taxon>
        <taxon>Bacillati</taxon>
        <taxon>Bacillota</taxon>
        <taxon>Bacilli</taxon>
        <taxon>Bacillales</taxon>
        <taxon>Bacillaceae</taxon>
        <taxon>Virgibacillus</taxon>
    </lineage>
</organism>